<dbReference type="Gene3D" id="3.90.182.10">
    <property type="entry name" value="Toxin - Anthrax Protective Antigen,domain 1"/>
    <property type="match status" value="3"/>
</dbReference>
<reference evidence="7" key="1">
    <citation type="submission" date="2014-09" db="EMBL/GenBank/DDBJ databases">
        <authorList>
            <person name="Sharma Rahul"/>
            <person name="Thines Marco"/>
        </authorList>
    </citation>
    <scope>NUCLEOTIDE SEQUENCE [LARGE SCALE GENOMIC DNA]</scope>
</reference>
<sequence length="1861" mass="201728">MTSVVMTHCSEHMHILNHTRKDMSDTMETQTFRRLMGLKAHQSCPGMVGPGQNGEYYCFSREYGYCDQSSGLCICNHGYAGLSCTACQSGFLKQGGLCYAKSKKPVPTIVRKAGNVIIPRDCAHVIPHEVSCVSCEQYDPRCLQCDLHGCLKCADLQLNSVRRSGQRQIDQPLPNDELIREFSQTFVYGSQDPRVFDEAESYTLAPASYTLLPLNESSVACIQGSNANSEWVCASFSESHRVCGHRGVFSFESPLYATTEAAGNLTVTVKRSGGGLGRAVLLYDIEHITTTPGDVSPTMFYTSSQRLDFAPGVVSLAFKIQIHDNHHINGNNSFKLRLREPFAPTDELNLAPATLGNQWRTFVTIVDDDSSRPVANLSHVVDPESTLLKGGTAGIQMSFQIHSVLGSGVPGLDPSNEALFHITSYAIEDDSSFDAAIFRPLKHGTITQCGGPDKSLLTCTWMRENSGNYSVAIQLLYPGGLRGDYFKDAWLGEHIAKSTPQVSHIDRHINFTWNTGPAFIGARGHYSARWSGWLKPVTSETIIIAISVVGYARLWVDDSLVIDRWDAGGEINNNFPVIKAKAGIALDVAELHSLVLEYRAPRQGKFHAQLLWKCVSNGKMEVIPAHQLYSGSHIRDSPFTNVLVTPALTASPESSTSSFNADHLSMSALEVFAGKTFTLSIFPRDDFGNRRRSRDQSGLQHDVISATLTLATEQSSGVQSTRTEDALLMWDPKPDVFRVVLRPQVSGDYFLTIILNNVSLAANPFEVTVLPAQLNPAQCVLSGPGLQIGRVAGQTVIVELEARDMYANRIFTGNLNNLNLQASRLDSTVPIVAMGQVVDNADGTYRIMYTPRVVGSYSVSVTWNGVHLHNSPYAITVVPNIAVGSTSSAEGPGIVFAKTNVQTSFEVTSRDSSGNNVLSGGGASTLVVVLEFLGKNNVSGSACTDLLNGHYTCIYTAHYVGITRLHVILADQAVIGSPFLVNVTAGPALGSRCVASGDGLVSSTAGQRTQFIVSIYDTFGNEKADAGNESIDVTFTGPDSVLTTVNADVIISYVAAGAYHVAYTLNRKGSYKISVSVDGVAVVSSPFNVCIYPNVVSSTTTSLDLLYPDLLTTLVDPPLVFRAGALIKLRLTTRDAFGNVLDDGVEFIHLNDAERAFLDAPIIDEKNGSYLITLRPLQKGVFSSFIPTLMVPGSVNGSYYSVSKVPVKSAPAEISPDHSLVLKRQDAAIAFDFSARPPFRTHSATTFSVCWNGFVLPLFSEIYTLELHALGSASLRIGSTKVNVQDGATRASHLIRLTARALVYFELNFSKSDQVAGSSVNLTWSSLSQSREIIPSSQLYTSWNIVNNVPLLNIKPAAADPTMFTPKFGASAQIRGSVAVQAVVDESLDFDVVARDSFGNELEDNAECTLFVLLPQVHNEVDLSISEVYNGSYKVTLIPHVTGEFLLYIAAIPDAMKAKVPSGNDVLVAFLAPFNIKGSPFQLDIEPGPPNAATSTLNGGGFVLTSAGVLTSFELELRDSSSNCLTAFMLTSYFDQIRVKLRSLSTGVEVYANVFQISGELQSVLSASRVRVEYIATIAGLHALLLSVDKGKFYEQKTATLQVYPSAATASTSFLSPNGAGAAATNTGLGPQIVTQKVQTYHVTVRDTFGNIRAKGGDYLVSRIHGPDSSTGNITDLGNGDYIVSYRTMLPGAYEIETLVAEPQHGLTGYYYVDTKTFYRNLAPTVRFVDTTIDFDWSKNESMRGYPRIVWRGFLCPSFTEEYMLWVNVQSDIGSAAGIYIDGKAVIDGLNTNAISGRVMLVSNRLHAIVVEYHSASLQQKPGYLSLFWQSARQPSQLIPTQSLFAGATEILPRTQLVAVN</sequence>
<dbReference type="Pfam" id="PF03160">
    <property type="entry name" value="Calx-beta"/>
    <property type="match status" value="1"/>
</dbReference>
<dbReference type="SUPFAM" id="SSF141072">
    <property type="entry name" value="CalX-like"/>
    <property type="match status" value="1"/>
</dbReference>
<feature type="repeat" description="Filamin" evidence="4">
    <location>
        <begin position="737"/>
        <end position="769"/>
    </location>
</feature>
<dbReference type="InterPro" id="IPR002049">
    <property type="entry name" value="LE_dom"/>
</dbReference>
<dbReference type="InterPro" id="IPR017868">
    <property type="entry name" value="Filamin/ABP280_repeat-like"/>
</dbReference>
<accession>A0A0P1AY66</accession>
<feature type="repeat" description="Filamin" evidence="4">
    <location>
        <begin position="985"/>
        <end position="1091"/>
    </location>
</feature>
<dbReference type="SMART" id="SM00557">
    <property type="entry name" value="IG_FLMN"/>
    <property type="match status" value="3"/>
</dbReference>
<dbReference type="Pfam" id="PF00630">
    <property type="entry name" value="Filamin"/>
    <property type="match status" value="3"/>
</dbReference>
<keyword evidence="7" id="KW-1185">Reference proteome</keyword>
<feature type="domain" description="PA14" evidence="5">
    <location>
        <begin position="476"/>
        <end position="626"/>
    </location>
</feature>
<dbReference type="PROSITE" id="PS01248">
    <property type="entry name" value="EGF_LAM_1"/>
    <property type="match status" value="1"/>
</dbReference>
<evidence type="ECO:0000256" key="2">
    <source>
        <dbReference type="ARBA" id="ARBA00022737"/>
    </source>
</evidence>
<dbReference type="InterPro" id="IPR011658">
    <property type="entry name" value="PA14_dom"/>
</dbReference>
<dbReference type="OrthoDB" id="442731at2759"/>
<feature type="domain" description="PA14" evidence="5">
    <location>
        <begin position="1702"/>
        <end position="1843"/>
    </location>
</feature>
<dbReference type="InterPro" id="IPR044801">
    <property type="entry name" value="Filamin"/>
</dbReference>
<evidence type="ECO:0000256" key="3">
    <source>
        <dbReference type="ARBA" id="ARBA00022837"/>
    </source>
</evidence>
<keyword evidence="2" id="KW-0677">Repeat</keyword>
<dbReference type="SUPFAM" id="SSF56988">
    <property type="entry name" value="Anthrax protective antigen"/>
    <property type="match status" value="3"/>
</dbReference>
<dbReference type="Gene3D" id="2.60.40.10">
    <property type="entry name" value="Immunoglobulins"/>
    <property type="match status" value="6"/>
</dbReference>
<dbReference type="GeneID" id="36397105"/>
<dbReference type="InterPro" id="IPR037524">
    <property type="entry name" value="PA14/GLEYA"/>
</dbReference>
<evidence type="ECO:0000313" key="6">
    <source>
        <dbReference type="EMBL" id="CEG45777.1"/>
    </source>
</evidence>
<feature type="repeat" description="Filamin" evidence="4">
    <location>
        <begin position="879"/>
        <end position="983"/>
    </location>
</feature>
<dbReference type="OMA" id="HAIVVEY"/>
<dbReference type="InterPro" id="IPR013783">
    <property type="entry name" value="Ig-like_fold"/>
</dbReference>
<evidence type="ECO:0000313" key="7">
    <source>
        <dbReference type="Proteomes" id="UP000054928"/>
    </source>
</evidence>
<dbReference type="GO" id="GO:0051015">
    <property type="term" value="F:actin filament binding"/>
    <property type="evidence" value="ECO:0007669"/>
    <property type="project" value="InterPro"/>
</dbReference>
<feature type="repeat" description="Filamin" evidence="4">
    <location>
        <begin position="771"/>
        <end position="877"/>
    </location>
</feature>
<feature type="domain" description="PA14" evidence="5">
    <location>
        <begin position="1190"/>
        <end position="1338"/>
    </location>
</feature>
<dbReference type="Proteomes" id="UP000054928">
    <property type="component" value="Unassembled WGS sequence"/>
</dbReference>
<dbReference type="InterPro" id="IPR003644">
    <property type="entry name" value="Calx_beta"/>
</dbReference>
<dbReference type="InterPro" id="IPR038081">
    <property type="entry name" value="CalX-like_sf"/>
</dbReference>
<keyword evidence="3" id="KW-0106">Calcium</keyword>
<dbReference type="PANTHER" id="PTHR38537:SF8">
    <property type="entry name" value="FILAMIN-A"/>
    <property type="match status" value="1"/>
</dbReference>
<dbReference type="InterPro" id="IPR014756">
    <property type="entry name" value="Ig_E-set"/>
</dbReference>
<dbReference type="GO" id="GO:0007154">
    <property type="term" value="P:cell communication"/>
    <property type="evidence" value="ECO:0007669"/>
    <property type="project" value="InterPro"/>
</dbReference>
<dbReference type="SMART" id="SM00758">
    <property type="entry name" value="PA14"/>
    <property type="match status" value="3"/>
</dbReference>
<dbReference type="STRING" id="4781.A0A0P1AY66"/>
<dbReference type="GO" id="GO:0030036">
    <property type="term" value="P:actin cytoskeleton organization"/>
    <property type="evidence" value="ECO:0007669"/>
    <property type="project" value="InterPro"/>
</dbReference>
<name>A0A0P1AY66_PLAHL</name>
<dbReference type="Pfam" id="PF07691">
    <property type="entry name" value="PA14"/>
    <property type="match status" value="2"/>
</dbReference>
<dbReference type="Gene3D" id="2.60.40.2030">
    <property type="match status" value="1"/>
</dbReference>
<evidence type="ECO:0000256" key="1">
    <source>
        <dbReference type="ARBA" id="ARBA00022729"/>
    </source>
</evidence>
<dbReference type="PROSITE" id="PS51820">
    <property type="entry name" value="PA14"/>
    <property type="match status" value="3"/>
</dbReference>
<organism evidence="6 7">
    <name type="scientific">Plasmopara halstedii</name>
    <name type="common">Downy mildew of sunflower</name>
    <dbReference type="NCBI Taxonomy" id="4781"/>
    <lineage>
        <taxon>Eukaryota</taxon>
        <taxon>Sar</taxon>
        <taxon>Stramenopiles</taxon>
        <taxon>Oomycota</taxon>
        <taxon>Peronosporomycetes</taxon>
        <taxon>Peronosporales</taxon>
        <taxon>Peronosporaceae</taxon>
        <taxon>Plasmopara</taxon>
    </lineage>
</organism>
<dbReference type="GO" id="GO:0016020">
    <property type="term" value="C:membrane"/>
    <property type="evidence" value="ECO:0007669"/>
    <property type="project" value="InterPro"/>
</dbReference>
<feature type="repeat" description="Filamin" evidence="4">
    <location>
        <begin position="1607"/>
        <end position="1697"/>
    </location>
</feature>
<dbReference type="EMBL" id="CCYD01001640">
    <property type="protein sequence ID" value="CEG45777.1"/>
    <property type="molecule type" value="Genomic_DNA"/>
</dbReference>
<keyword evidence="1" id="KW-0732">Signal</keyword>
<dbReference type="SUPFAM" id="SSF81296">
    <property type="entry name" value="E set domains"/>
    <property type="match status" value="4"/>
</dbReference>
<evidence type="ECO:0000256" key="4">
    <source>
        <dbReference type="PROSITE-ProRule" id="PRU00087"/>
    </source>
</evidence>
<evidence type="ECO:0000259" key="5">
    <source>
        <dbReference type="PROSITE" id="PS51820"/>
    </source>
</evidence>
<dbReference type="InterPro" id="IPR001298">
    <property type="entry name" value="Filamin/ABP280_rpt"/>
</dbReference>
<proteinExistence type="predicted"/>
<dbReference type="PANTHER" id="PTHR38537">
    <property type="entry name" value="JITTERBUG, ISOFORM N"/>
    <property type="match status" value="1"/>
</dbReference>
<dbReference type="RefSeq" id="XP_024582146.1">
    <property type="nucleotide sequence ID" value="XM_024716560.1"/>
</dbReference>
<protein>
    <submittedName>
        <fullName evidence="6">Actin-binding cytoskeleton protein, filamin</fullName>
    </submittedName>
</protein>
<dbReference type="PROSITE" id="PS50194">
    <property type="entry name" value="FILAMIN_REPEAT"/>
    <property type="match status" value="5"/>
</dbReference>
<dbReference type="CDD" id="cd00055">
    <property type="entry name" value="EGF_Lam"/>
    <property type="match status" value="1"/>
</dbReference>